<evidence type="ECO:0000256" key="3">
    <source>
        <dbReference type="ARBA" id="ARBA00038471"/>
    </source>
</evidence>
<dbReference type="EMBL" id="JBAMMX010000006">
    <property type="protein sequence ID" value="KAK6937273.1"/>
    <property type="molecule type" value="Genomic_DNA"/>
</dbReference>
<reference evidence="6 7" key="1">
    <citation type="submission" date="2023-12" db="EMBL/GenBank/DDBJ databases">
        <title>A high-quality genome assembly for Dillenia turbinata (Dilleniales).</title>
        <authorList>
            <person name="Chanderbali A."/>
        </authorList>
    </citation>
    <scope>NUCLEOTIDE SEQUENCE [LARGE SCALE GENOMIC DNA]</scope>
    <source>
        <strain evidence="6">LSX21</strain>
        <tissue evidence="6">Leaf</tissue>
    </source>
</reference>
<proteinExistence type="inferred from homology"/>
<dbReference type="PANTHER" id="PTHR36710">
    <property type="entry name" value="PECTINESTERASE INHIBITOR-LIKE"/>
    <property type="match status" value="1"/>
</dbReference>
<dbReference type="Pfam" id="PF04043">
    <property type="entry name" value="PMEI"/>
    <property type="match status" value="1"/>
</dbReference>
<organism evidence="6 7">
    <name type="scientific">Dillenia turbinata</name>
    <dbReference type="NCBI Taxonomy" id="194707"/>
    <lineage>
        <taxon>Eukaryota</taxon>
        <taxon>Viridiplantae</taxon>
        <taxon>Streptophyta</taxon>
        <taxon>Embryophyta</taxon>
        <taxon>Tracheophyta</taxon>
        <taxon>Spermatophyta</taxon>
        <taxon>Magnoliopsida</taxon>
        <taxon>eudicotyledons</taxon>
        <taxon>Gunneridae</taxon>
        <taxon>Pentapetalae</taxon>
        <taxon>Dilleniales</taxon>
        <taxon>Dilleniaceae</taxon>
        <taxon>Dillenia</taxon>
    </lineage>
</organism>
<sequence>MEGKKLVLILFISSLLFAFTAEGHGSQTFAGAPTSTKTVPIPGDCKKICDHTKYPKLCLRTITPYLIWGKTDAASVLHMELKATEKMVEKSLKSTKSVLKSAAIDQCVSMYDNTLYRIQQAVDALKAGDVGTLNAMLSAIGTNIRTCENGFSEVGEASHHVLSTFDLKIHRLSENCLAISKLLPKAQNMEQREN</sequence>
<evidence type="ECO:0000313" key="6">
    <source>
        <dbReference type="EMBL" id="KAK6937273.1"/>
    </source>
</evidence>
<keyword evidence="1 4" id="KW-0732">Signal</keyword>
<gene>
    <name evidence="6" type="ORF">RJ641_030781</name>
</gene>
<feature type="chain" id="PRO_5042898093" evidence="4">
    <location>
        <begin position="26"/>
        <end position="194"/>
    </location>
</feature>
<feature type="domain" description="Pectinesterase inhibitor" evidence="5">
    <location>
        <begin position="40"/>
        <end position="179"/>
    </location>
</feature>
<dbReference type="InterPro" id="IPR052421">
    <property type="entry name" value="PCW_Enzyme_Inhibitor"/>
</dbReference>
<protein>
    <submittedName>
        <fullName evidence="6">Pectinesterase inhibitor domain</fullName>
    </submittedName>
</protein>
<dbReference type="PANTHER" id="PTHR36710:SF18">
    <property type="entry name" value="PECTINESTERASE INHIBITOR 5-RELATED"/>
    <property type="match status" value="1"/>
</dbReference>
<dbReference type="SMART" id="SM00856">
    <property type="entry name" value="PMEI"/>
    <property type="match status" value="1"/>
</dbReference>
<comment type="caution">
    <text evidence="6">The sequence shown here is derived from an EMBL/GenBank/DDBJ whole genome shotgun (WGS) entry which is preliminary data.</text>
</comment>
<evidence type="ECO:0000313" key="7">
    <source>
        <dbReference type="Proteomes" id="UP001370490"/>
    </source>
</evidence>
<dbReference type="NCBIfam" id="TIGR01614">
    <property type="entry name" value="PME_inhib"/>
    <property type="match status" value="1"/>
</dbReference>
<dbReference type="Proteomes" id="UP001370490">
    <property type="component" value="Unassembled WGS sequence"/>
</dbReference>
<dbReference type="GO" id="GO:0004857">
    <property type="term" value="F:enzyme inhibitor activity"/>
    <property type="evidence" value="ECO:0007669"/>
    <property type="project" value="InterPro"/>
</dbReference>
<dbReference type="InterPro" id="IPR006501">
    <property type="entry name" value="Pectinesterase_inhib_dom"/>
</dbReference>
<evidence type="ECO:0000259" key="5">
    <source>
        <dbReference type="SMART" id="SM00856"/>
    </source>
</evidence>
<dbReference type="Gene3D" id="1.20.140.40">
    <property type="entry name" value="Invertase/pectin methylesterase inhibitor family protein"/>
    <property type="match status" value="1"/>
</dbReference>
<dbReference type="InterPro" id="IPR035513">
    <property type="entry name" value="Invertase/methylesterase_inhib"/>
</dbReference>
<evidence type="ECO:0000256" key="4">
    <source>
        <dbReference type="SAM" id="SignalP"/>
    </source>
</evidence>
<comment type="similarity">
    <text evidence="3">Belongs to the PMEI family.</text>
</comment>
<keyword evidence="7" id="KW-1185">Reference proteome</keyword>
<evidence type="ECO:0000256" key="2">
    <source>
        <dbReference type="ARBA" id="ARBA00023157"/>
    </source>
</evidence>
<dbReference type="AlphaFoldDB" id="A0AAN8VZS9"/>
<dbReference type="SUPFAM" id="SSF101148">
    <property type="entry name" value="Plant invertase/pectin methylesterase inhibitor"/>
    <property type="match status" value="1"/>
</dbReference>
<feature type="signal peptide" evidence="4">
    <location>
        <begin position="1"/>
        <end position="25"/>
    </location>
</feature>
<name>A0AAN8VZS9_9MAGN</name>
<keyword evidence="2" id="KW-1015">Disulfide bond</keyword>
<dbReference type="CDD" id="cd15800">
    <property type="entry name" value="PMEI-like_2"/>
    <property type="match status" value="1"/>
</dbReference>
<evidence type="ECO:0000256" key="1">
    <source>
        <dbReference type="ARBA" id="ARBA00022729"/>
    </source>
</evidence>
<accession>A0AAN8VZS9</accession>